<dbReference type="PANTHER" id="PTHR42923">
    <property type="entry name" value="PROTOPORPHYRINOGEN OXIDASE"/>
    <property type="match status" value="1"/>
</dbReference>
<organism evidence="2 3">
    <name type="scientific">Pyricularia grisea</name>
    <name type="common">Crabgrass-specific blast fungus</name>
    <name type="synonym">Magnaporthe grisea</name>
    <dbReference type="NCBI Taxonomy" id="148305"/>
    <lineage>
        <taxon>Eukaryota</taxon>
        <taxon>Fungi</taxon>
        <taxon>Dikarya</taxon>
        <taxon>Ascomycota</taxon>
        <taxon>Pezizomycotina</taxon>
        <taxon>Sordariomycetes</taxon>
        <taxon>Sordariomycetidae</taxon>
        <taxon>Magnaporthales</taxon>
        <taxon>Pyriculariaceae</taxon>
        <taxon>Pyricularia</taxon>
    </lineage>
</organism>
<sequence length="473" mass="52468">MHLVLFATKSCGLLAFLPIVLGNACPRTIVRDVVVIGGGASGAYAAVRLRDDLNETVVLVEKEEILGGHVDSYTDPETAQSYNYGVQTFVETPNARAFFARHGIDVAPPTRLTNITTQYVDFTTGQEVPFVPPSANASNAAMKKYKEVAEKYEHLMVPGFFNWPSPQDIPEDLLMPFRDFVDKYQILDAVPTIWRVTGVGSGDISDLLTMHVMQAFGAPMARALLLEQEQLVVASGRNQDLYDAVARNLGDDVLLSTTVITGQRTNNGVVLLTENHKTGELTKIKAKKLLVAMAPTEQNLKSLDLDDKERDPISKLTRNANWAGILESSRLPVNGTLYNVPASGASGDYLDLPKSPFTARFDYFGQDKYFRIMVITDAAMTSEETQALVQKEFDNMVEKGVVNGPEELKYVAWSHHDALSWGMSREDILDGYYQKLYSIQGHRSTYWTGAALTTPFQTHLWEFDEQLLPMIVG</sequence>
<name>A0A6P8BII5_PYRGI</name>
<dbReference type="Pfam" id="PF13450">
    <property type="entry name" value="NAD_binding_8"/>
    <property type="match status" value="1"/>
</dbReference>
<gene>
    <name evidence="3" type="ORF">PgNI_02541</name>
</gene>
<feature type="chain" id="PRO_5028050922" description="Amine oxidase domain-containing protein" evidence="1">
    <location>
        <begin position="23"/>
        <end position="473"/>
    </location>
</feature>
<evidence type="ECO:0008006" key="4">
    <source>
        <dbReference type="Google" id="ProtNLM"/>
    </source>
</evidence>
<dbReference type="AlphaFoldDB" id="A0A6P8BII5"/>
<keyword evidence="1" id="KW-0732">Signal</keyword>
<dbReference type="Gene3D" id="1.10.405.20">
    <property type="match status" value="1"/>
</dbReference>
<dbReference type="Proteomes" id="UP000515153">
    <property type="component" value="Unplaced"/>
</dbReference>
<dbReference type="RefSeq" id="XP_030987123.1">
    <property type="nucleotide sequence ID" value="XM_031122606.1"/>
</dbReference>
<evidence type="ECO:0000313" key="3">
    <source>
        <dbReference type="RefSeq" id="XP_030987123.1"/>
    </source>
</evidence>
<keyword evidence="2" id="KW-1185">Reference proteome</keyword>
<dbReference type="SUPFAM" id="SSF51905">
    <property type="entry name" value="FAD/NAD(P)-binding domain"/>
    <property type="match status" value="1"/>
</dbReference>
<dbReference type="PANTHER" id="PTHR42923:SF26">
    <property type="entry name" value="FMN REDUCTASE LOT6, PUTATIVE (AFU_ORTHOLOGUE AFUA_7G06600)-RELATED"/>
    <property type="match status" value="1"/>
</dbReference>
<dbReference type="InterPro" id="IPR036188">
    <property type="entry name" value="FAD/NAD-bd_sf"/>
</dbReference>
<dbReference type="Gene3D" id="3.50.50.60">
    <property type="entry name" value="FAD/NAD(P)-binding domain"/>
    <property type="match status" value="1"/>
</dbReference>
<dbReference type="KEGG" id="pgri:PgNI_02541"/>
<dbReference type="InterPro" id="IPR050464">
    <property type="entry name" value="Zeta_carotene_desat/Oxidored"/>
</dbReference>
<dbReference type="GO" id="GO:0016491">
    <property type="term" value="F:oxidoreductase activity"/>
    <property type="evidence" value="ECO:0007669"/>
    <property type="project" value="TreeGrafter"/>
</dbReference>
<reference evidence="3" key="1">
    <citation type="journal article" date="2019" name="Mol. Biol. Evol.">
        <title>Blast fungal genomes show frequent chromosomal changes, gene gains and losses, and effector gene turnover.</title>
        <authorList>
            <person name="Gomez Luciano L.B."/>
            <person name="Jason Tsai I."/>
            <person name="Chuma I."/>
            <person name="Tosa Y."/>
            <person name="Chen Y.H."/>
            <person name="Li J.Y."/>
            <person name="Li M.Y."/>
            <person name="Jade Lu M.Y."/>
            <person name="Nakayashiki H."/>
            <person name="Li W.H."/>
        </authorList>
    </citation>
    <scope>NUCLEOTIDE SEQUENCE</scope>
    <source>
        <strain evidence="3">NI907</strain>
    </source>
</reference>
<feature type="signal peptide" evidence="1">
    <location>
        <begin position="1"/>
        <end position="22"/>
    </location>
</feature>
<evidence type="ECO:0000313" key="2">
    <source>
        <dbReference type="Proteomes" id="UP000515153"/>
    </source>
</evidence>
<accession>A0A6P8BII5</accession>
<dbReference type="Gene3D" id="3.30.70.1990">
    <property type="match status" value="1"/>
</dbReference>
<dbReference type="GeneID" id="41957517"/>
<protein>
    <recommendedName>
        <fullName evidence="4">Amine oxidase domain-containing protein</fullName>
    </recommendedName>
</protein>
<proteinExistence type="predicted"/>
<evidence type="ECO:0000256" key="1">
    <source>
        <dbReference type="SAM" id="SignalP"/>
    </source>
</evidence>
<reference evidence="3" key="2">
    <citation type="submission" date="2019-10" db="EMBL/GenBank/DDBJ databases">
        <authorList>
            <consortium name="NCBI Genome Project"/>
        </authorList>
    </citation>
    <scope>NUCLEOTIDE SEQUENCE</scope>
    <source>
        <strain evidence="3">NI907</strain>
    </source>
</reference>
<reference evidence="3" key="3">
    <citation type="submission" date="2025-08" db="UniProtKB">
        <authorList>
            <consortium name="RefSeq"/>
        </authorList>
    </citation>
    <scope>IDENTIFICATION</scope>
    <source>
        <strain evidence="3">NI907</strain>
    </source>
</reference>